<dbReference type="AlphaFoldDB" id="A0A2T3AKA0"/>
<organism evidence="2 3">
    <name type="scientific">Coniella lustricola</name>
    <dbReference type="NCBI Taxonomy" id="2025994"/>
    <lineage>
        <taxon>Eukaryota</taxon>
        <taxon>Fungi</taxon>
        <taxon>Dikarya</taxon>
        <taxon>Ascomycota</taxon>
        <taxon>Pezizomycotina</taxon>
        <taxon>Sordariomycetes</taxon>
        <taxon>Sordariomycetidae</taxon>
        <taxon>Diaporthales</taxon>
        <taxon>Schizoparmaceae</taxon>
        <taxon>Coniella</taxon>
    </lineage>
</organism>
<keyword evidence="3" id="KW-1185">Reference proteome</keyword>
<dbReference type="Proteomes" id="UP000241462">
    <property type="component" value="Unassembled WGS sequence"/>
</dbReference>
<evidence type="ECO:0000256" key="1">
    <source>
        <dbReference type="SAM" id="MobiDB-lite"/>
    </source>
</evidence>
<sequence length="241" mass="25734">MEDGEREQGELKGEERRRKGGRVISSQARKKKPNKKKRRGEKTSKPKYKTSLRIKQPHSTMAACPDLPDWAQVETLAGPGRLGEKGLELPSAGLARPQAGGITVGEPLIVPSRASRASETFVEAGVDLAAGRPRLCQPKWQVRPFGAGRAGTATAITNTAWTVRAWGKQDGRWCPPAIVRLGPCGGNFPEQGVHDGAQVSANADANAGTEGEQDGAWSQQPQPAASSQPVFLLCRGSIRGE</sequence>
<dbReference type="EMBL" id="KZ678379">
    <property type="protein sequence ID" value="PSS02082.1"/>
    <property type="molecule type" value="Genomic_DNA"/>
</dbReference>
<name>A0A2T3AKA0_9PEZI</name>
<feature type="region of interest" description="Disordered" evidence="1">
    <location>
        <begin position="204"/>
        <end position="229"/>
    </location>
</feature>
<dbReference type="InParanoid" id="A0A2T3AKA0"/>
<gene>
    <name evidence="2" type="ORF">BD289DRAFT_269317</name>
</gene>
<feature type="compositionally biased region" description="Low complexity" evidence="1">
    <location>
        <begin position="216"/>
        <end position="229"/>
    </location>
</feature>
<proteinExistence type="predicted"/>
<protein>
    <submittedName>
        <fullName evidence="2">Uncharacterized protein</fullName>
    </submittedName>
</protein>
<feature type="region of interest" description="Disordered" evidence="1">
    <location>
        <begin position="1"/>
        <end position="63"/>
    </location>
</feature>
<accession>A0A2T3AKA0</accession>
<evidence type="ECO:0000313" key="3">
    <source>
        <dbReference type="Proteomes" id="UP000241462"/>
    </source>
</evidence>
<feature type="compositionally biased region" description="Basic and acidic residues" evidence="1">
    <location>
        <begin position="1"/>
        <end position="17"/>
    </location>
</feature>
<reference evidence="2 3" key="1">
    <citation type="journal article" date="2018" name="Mycol. Prog.">
        <title>Coniella lustricola, a new species from submerged detritus.</title>
        <authorList>
            <person name="Raudabaugh D.B."/>
            <person name="Iturriaga T."/>
            <person name="Carver A."/>
            <person name="Mondo S."/>
            <person name="Pangilinan J."/>
            <person name="Lipzen A."/>
            <person name="He G."/>
            <person name="Amirebrahimi M."/>
            <person name="Grigoriev I.V."/>
            <person name="Miller A.N."/>
        </authorList>
    </citation>
    <scope>NUCLEOTIDE SEQUENCE [LARGE SCALE GENOMIC DNA]</scope>
    <source>
        <strain evidence="2 3">B22-T-1</strain>
    </source>
</reference>
<evidence type="ECO:0000313" key="2">
    <source>
        <dbReference type="EMBL" id="PSS02082.1"/>
    </source>
</evidence>
<feature type="compositionally biased region" description="Basic residues" evidence="1">
    <location>
        <begin position="28"/>
        <end position="56"/>
    </location>
</feature>